<sequence>MPLVRPPPTSNTSSITSSQPTKQIPPFANCKRTQFEAGKNDWFQITAPHHYTNFDVCPDCFNSSIKPTAYARFFSPQPPKPEGVRTRCDFSDLWVRIAWAWLYSQGVPDLTLLGSITEMQDPEGSCPNLDSENEEVKKKQKPSATRTWYCLRDPRTGELVEDLTVCSHCILQIDTITPCLRGIFVPAAGGQKVAATCDLMVPYSERTIKYLDQFIDVAEKTLKTGYRIVTPLTDYVKKWAPIPTCPKSTRIQGRKCWSMSSAVPEFTVCEECYIEHIQPALSKPSPALVFSQLSIQPQIPPSGFHCQLSSPRLQQYWADACSTSDLALLRQKIMQRNTKSNEFTQKLEGMRMQYEQQKIQAKFHYDMMLMEQSSALNASLAWQIGGGWGGPTDFRATNAHMSQGAQMEMQANMTLANMQMVEKEWKDFWE</sequence>
<evidence type="ECO:0000256" key="1">
    <source>
        <dbReference type="SAM" id="MobiDB-lite"/>
    </source>
</evidence>
<feature type="region of interest" description="Disordered" evidence="1">
    <location>
        <begin position="1"/>
        <end position="26"/>
    </location>
</feature>
<protein>
    <submittedName>
        <fullName evidence="2">Uncharacterized protein</fullName>
    </submittedName>
</protein>
<name>A0A6A6DMV8_9PEZI</name>
<organism evidence="2 3">
    <name type="scientific">Zopfia rhizophila CBS 207.26</name>
    <dbReference type="NCBI Taxonomy" id="1314779"/>
    <lineage>
        <taxon>Eukaryota</taxon>
        <taxon>Fungi</taxon>
        <taxon>Dikarya</taxon>
        <taxon>Ascomycota</taxon>
        <taxon>Pezizomycotina</taxon>
        <taxon>Dothideomycetes</taxon>
        <taxon>Dothideomycetes incertae sedis</taxon>
        <taxon>Zopfiaceae</taxon>
        <taxon>Zopfia</taxon>
    </lineage>
</organism>
<dbReference type="OrthoDB" id="5324692at2759"/>
<proteinExistence type="predicted"/>
<reference evidence="2" key="1">
    <citation type="journal article" date="2020" name="Stud. Mycol.">
        <title>101 Dothideomycetes genomes: a test case for predicting lifestyles and emergence of pathogens.</title>
        <authorList>
            <person name="Haridas S."/>
            <person name="Albert R."/>
            <person name="Binder M."/>
            <person name="Bloem J."/>
            <person name="Labutti K."/>
            <person name="Salamov A."/>
            <person name="Andreopoulos B."/>
            <person name="Baker S."/>
            <person name="Barry K."/>
            <person name="Bills G."/>
            <person name="Bluhm B."/>
            <person name="Cannon C."/>
            <person name="Castanera R."/>
            <person name="Culley D."/>
            <person name="Daum C."/>
            <person name="Ezra D."/>
            <person name="Gonzalez J."/>
            <person name="Henrissat B."/>
            <person name="Kuo A."/>
            <person name="Liang C."/>
            <person name="Lipzen A."/>
            <person name="Lutzoni F."/>
            <person name="Magnuson J."/>
            <person name="Mondo S."/>
            <person name="Nolan M."/>
            <person name="Ohm R."/>
            <person name="Pangilinan J."/>
            <person name="Park H.-J."/>
            <person name="Ramirez L."/>
            <person name="Alfaro M."/>
            <person name="Sun H."/>
            <person name="Tritt A."/>
            <person name="Yoshinaga Y."/>
            <person name="Zwiers L.-H."/>
            <person name="Turgeon B."/>
            <person name="Goodwin S."/>
            <person name="Spatafora J."/>
            <person name="Crous P."/>
            <person name="Grigoriev I."/>
        </authorList>
    </citation>
    <scope>NUCLEOTIDE SEQUENCE</scope>
    <source>
        <strain evidence="2">CBS 207.26</strain>
    </source>
</reference>
<dbReference type="EMBL" id="ML994658">
    <property type="protein sequence ID" value="KAF2180333.1"/>
    <property type="molecule type" value="Genomic_DNA"/>
</dbReference>
<evidence type="ECO:0000313" key="3">
    <source>
        <dbReference type="Proteomes" id="UP000800200"/>
    </source>
</evidence>
<dbReference type="Proteomes" id="UP000800200">
    <property type="component" value="Unassembled WGS sequence"/>
</dbReference>
<keyword evidence="3" id="KW-1185">Reference proteome</keyword>
<feature type="compositionally biased region" description="Low complexity" evidence="1">
    <location>
        <begin position="10"/>
        <end position="21"/>
    </location>
</feature>
<evidence type="ECO:0000313" key="2">
    <source>
        <dbReference type="EMBL" id="KAF2180333.1"/>
    </source>
</evidence>
<accession>A0A6A6DMV8</accession>
<gene>
    <name evidence="2" type="ORF">K469DRAFT_672760</name>
</gene>
<dbReference type="AlphaFoldDB" id="A0A6A6DMV8"/>